<feature type="compositionally biased region" description="Basic and acidic residues" evidence="1">
    <location>
        <begin position="95"/>
        <end position="107"/>
    </location>
</feature>
<protein>
    <recommendedName>
        <fullName evidence="4">Pentacotripeptide-repeat region of PRORP domain-containing protein</fullName>
    </recommendedName>
</protein>
<dbReference type="HOGENOM" id="CLU_1350629_0_0_1"/>
<keyword evidence="3" id="KW-1185">Reference proteome</keyword>
<name>A0A0D9W9Z4_9ORYZ</name>
<reference evidence="3" key="2">
    <citation type="submission" date="2013-12" db="EMBL/GenBank/DDBJ databases">
        <authorList>
            <person name="Yu Y."/>
            <person name="Lee S."/>
            <person name="de Baynast K."/>
            <person name="Wissotski M."/>
            <person name="Liu L."/>
            <person name="Talag J."/>
            <person name="Goicoechea J."/>
            <person name="Angelova A."/>
            <person name="Jetty R."/>
            <person name="Kudrna D."/>
            <person name="Golser W."/>
            <person name="Rivera L."/>
            <person name="Zhang J."/>
            <person name="Wing R."/>
        </authorList>
    </citation>
    <scope>NUCLEOTIDE SEQUENCE</scope>
</reference>
<dbReference type="EnsemblPlants" id="LPERR04G22070.1">
    <property type="protein sequence ID" value="LPERR04G22070.1"/>
    <property type="gene ID" value="LPERR04G22070"/>
</dbReference>
<evidence type="ECO:0008006" key="4">
    <source>
        <dbReference type="Google" id="ProtNLM"/>
    </source>
</evidence>
<feature type="region of interest" description="Disordered" evidence="1">
    <location>
        <begin position="63"/>
        <end position="109"/>
    </location>
</feature>
<accession>A0A0D9W9Z4</accession>
<proteinExistence type="predicted"/>
<evidence type="ECO:0000313" key="3">
    <source>
        <dbReference type="Proteomes" id="UP000032180"/>
    </source>
</evidence>
<sequence length="203" mass="22339">MDQLRYRSFSAAQMLASITARLLHFLAQSKHQIGSTDADQELATLPFPKWPRRRRWNLHRRRVGAAATPSPPAAGMAARRLPSRSRAGGVPRSEGAIRDRGRARGSDTEEDALQVFDELLQRGKGVSIYSLSRPLTAVARDRPAAAVSCFNRMARAGADKQPRVEEVMAGGKLQDILSGGLEQCQGIPHGLNKGKKRWAYQES</sequence>
<reference evidence="2 3" key="1">
    <citation type="submission" date="2012-08" db="EMBL/GenBank/DDBJ databases">
        <title>Oryza genome evolution.</title>
        <authorList>
            <person name="Wing R.A."/>
        </authorList>
    </citation>
    <scope>NUCLEOTIDE SEQUENCE</scope>
</reference>
<evidence type="ECO:0000256" key="1">
    <source>
        <dbReference type="SAM" id="MobiDB-lite"/>
    </source>
</evidence>
<dbReference type="AlphaFoldDB" id="A0A0D9W9Z4"/>
<reference evidence="2" key="3">
    <citation type="submission" date="2015-04" db="UniProtKB">
        <authorList>
            <consortium name="EnsemblPlants"/>
        </authorList>
    </citation>
    <scope>IDENTIFICATION</scope>
</reference>
<feature type="compositionally biased region" description="Low complexity" evidence="1">
    <location>
        <begin position="65"/>
        <end position="78"/>
    </location>
</feature>
<dbReference type="Proteomes" id="UP000032180">
    <property type="component" value="Chromosome 4"/>
</dbReference>
<dbReference type="Gramene" id="LPERR04G22070.1">
    <property type="protein sequence ID" value="LPERR04G22070.1"/>
    <property type="gene ID" value="LPERR04G22070"/>
</dbReference>
<evidence type="ECO:0000313" key="2">
    <source>
        <dbReference type="EnsemblPlants" id="LPERR04G22070.1"/>
    </source>
</evidence>
<organism evidence="2 3">
    <name type="scientific">Leersia perrieri</name>
    <dbReference type="NCBI Taxonomy" id="77586"/>
    <lineage>
        <taxon>Eukaryota</taxon>
        <taxon>Viridiplantae</taxon>
        <taxon>Streptophyta</taxon>
        <taxon>Embryophyta</taxon>
        <taxon>Tracheophyta</taxon>
        <taxon>Spermatophyta</taxon>
        <taxon>Magnoliopsida</taxon>
        <taxon>Liliopsida</taxon>
        <taxon>Poales</taxon>
        <taxon>Poaceae</taxon>
        <taxon>BOP clade</taxon>
        <taxon>Oryzoideae</taxon>
        <taxon>Oryzeae</taxon>
        <taxon>Oryzinae</taxon>
        <taxon>Leersia</taxon>
    </lineage>
</organism>